<dbReference type="EMBL" id="JARJLG010000299">
    <property type="protein sequence ID" value="KAJ7718866.1"/>
    <property type="molecule type" value="Genomic_DNA"/>
</dbReference>
<evidence type="ECO:0000313" key="2">
    <source>
        <dbReference type="Proteomes" id="UP001215280"/>
    </source>
</evidence>
<keyword evidence="2" id="KW-1185">Reference proteome</keyword>
<protein>
    <recommendedName>
        <fullName evidence="3">ABM domain-containing protein</fullName>
    </recommendedName>
</protein>
<comment type="caution">
    <text evidence="1">The sequence shown here is derived from an EMBL/GenBank/DDBJ whole genome shotgun (WGS) entry which is preliminary data.</text>
</comment>
<name>A0AAD7HFV5_9AGAR</name>
<dbReference type="InterPro" id="IPR011008">
    <property type="entry name" value="Dimeric_a/b-barrel"/>
</dbReference>
<organism evidence="1 2">
    <name type="scientific">Mycena maculata</name>
    <dbReference type="NCBI Taxonomy" id="230809"/>
    <lineage>
        <taxon>Eukaryota</taxon>
        <taxon>Fungi</taxon>
        <taxon>Dikarya</taxon>
        <taxon>Basidiomycota</taxon>
        <taxon>Agaricomycotina</taxon>
        <taxon>Agaricomycetes</taxon>
        <taxon>Agaricomycetidae</taxon>
        <taxon>Agaricales</taxon>
        <taxon>Marasmiineae</taxon>
        <taxon>Mycenaceae</taxon>
        <taxon>Mycena</taxon>
    </lineage>
</organism>
<proteinExistence type="predicted"/>
<evidence type="ECO:0008006" key="3">
    <source>
        <dbReference type="Google" id="ProtNLM"/>
    </source>
</evidence>
<accession>A0AAD7HFV5</accession>
<dbReference type="Gene3D" id="3.30.70.100">
    <property type="match status" value="2"/>
</dbReference>
<sequence>MPSSQVPLALLVPFIAKADKVDDVVNFLHAGYDVQAEPDTIQWFAIQRTAHTPPTFRILDTFRGEDGRAADLCGKVLEALMANAATLLSESPEIASLNALANKVTVVEGSASKAAGLSVGLRVFLTANPDKVQAVQEFFLGALPIIEAEPTTTVWYALEFAGAIIDFFRDEEGRDAHLSGKAYEALFANADALLASPLDIAKFDVVAASVKV</sequence>
<dbReference type="Proteomes" id="UP001215280">
    <property type="component" value="Unassembled WGS sequence"/>
</dbReference>
<evidence type="ECO:0000313" key="1">
    <source>
        <dbReference type="EMBL" id="KAJ7718866.1"/>
    </source>
</evidence>
<dbReference type="SUPFAM" id="SSF54909">
    <property type="entry name" value="Dimeric alpha+beta barrel"/>
    <property type="match status" value="2"/>
</dbReference>
<gene>
    <name evidence="1" type="ORF">DFH07DRAFT_973117</name>
</gene>
<reference evidence="1" key="1">
    <citation type="submission" date="2023-03" db="EMBL/GenBank/DDBJ databases">
        <title>Massive genome expansion in bonnet fungi (Mycena s.s.) driven by repeated elements and novel gene families across ecological guilds.</title>
        <authorList>
            <consortium name="Lawrence Berkeley National Laboratory"/>
            <person name="Harder C.B."/>
            <person name="Miyauchi S."/>
            <person name="Viragh M."/>
            <person name="Kuo A."/>
            <person name="Thoen E."/>
            <person name="Andreopoulos B."/>
            <person name="Lu D."/>
            <person name="Skrede I."/>
            <person name="Drula E."/>
            <person name="Henrissat B."/>
            <person name="Morin E."/>
            <person name="Kohler A."/>
            <person name="Barry K."/>
            <person name="LaButti K."/>
            <person name="Morin E."/>
            <person name="Salamov A."/>
            <person name="Lipzen A."/>
            <person name="Mereny Z."/>
            <person name="Hegedus B."/>
            <person name="Baldrian P."/>
            <person name="Stursova M."/>
            <person name="Weitz H."/>
            <person name="Taylor A."/>
            <person name="Grigoriev I.V."/>
            <person name="Nagy L.G."/>
            <person name="Martin F."/>
            <person name="Kauserud H."/>
        </authorList>
    </citation>
    <scope>NUCLEOTIDE SEQUENCE</scope>
    <source>
        <strain evidence="1">CBHHK188m</strain>
    </source>
</reference>
<dbReference type="AlphaFoldDB" id="A0AAD7HFV5"/>